<name>A0A3B0P734_MYCSY</name>
<gene>
    <name evidence="1" type="ORF">NCTC10124_00509</name>
    <name evidence="2" type="ORF">NCTC10124_00538</name>
</gene>
<reference evidence="3" key="2">
    <citation type="submission" date="2018-06" db="EMBL/GenBank/DDBJ databases">
        <authorList>
            <consortium name="Pathogen Informatics"/>
        </authorList>
    </citation>
    <scope>NUCLEOTIDE SEQUENCE [LARGE SCALE GENOMIC DNA]</scope>
    <source>
        <strain evidence="3">NCTC10124</strain>
    </source>
</reference>
<dbReference type="AlphaFoldDB" id="A0A3B0P734"/>
<protein>
    <submittedName>
        <fullName evidence="1">Uncharacterized protein</fullName>
    </submittedName>
</protein>
<dbReference type="EMBL" id="LS991953">
    <property type="protein sequence ID" value="SYV92811.1"/>
    <property type="molecule type" value="Genomic_DNA"/>
</dbReference>
<dbReference type="EMBL" id="LS991953">
    <property type="protein sequence ID" value="SYV92782.1"/>
    <property type="molecule type" value="Genomic_DNA"/>
</dbReference>
<sequence>MYLNYTGPAIMLNADLPTVGGQENTSINGTSNVNGDFNTKSKELLVRDNAQTSLFQAVMNYVNKFDVKYPANPISEQKNGVTW</sequence>
<organism evidence="1 3">
    <name type="scientific">Mycoplasmopsis synoviae</name>
    <name type="common">Mycoplasma synoviae</name>
    <dbReference type="NCBI Taxonomy" id="2109"/>
    <lineage>
        <taxon>Bacteria</taxon>
        <taxon>Bacillati</taxon>
        <taxon>Mycoplasmatota</taxon>
        <taxon>Mycoplasmoidales</taxon>
        <taxon>Metamycoplasmataceae</taxon>
        <taxon>Mycoplasmopsis</taxon>
    </lineage>
</organism>
<reference evidence="1" key="1">
    <citation type="submission" date="2018-06" db="EMBL/GenBank/DDBJ databases">
        <authorList>
            <consortium name="Pathogen Informatics"/>
            <person name="Doyle S."/>
        </authorList>
    </citation>
    <scope>NUCLEOTIDE SEQUENCE</scope>
    <source>
        <strain evidence="1">NCTC10124</strain>
    </source>
</reference>
<evidence type="ECO:0000313" key="1">
    <source>
        <dbReference type="EMBL" id="SYV92782.1"/>
    </source>
</evidence>
<accession>A0A3B0P734</accession>
<evidence type="ECO:0000313" key="2">
    <source>
        <dbReference type="EMBL" id="SYV92811.1"/>
    </source>
</evidence>
<proteinExistence type="predicted"/>
<evidence type="ECO:0000313" key="3">
    <source>
        <dbReference type="Proteomes" id="UP000259328"/>
    </source>
</evidence>
<dbReference type="Proteomes" id="UP000259328">
    <property type="component" value="Chromosome"/>
</dbReference>
<feature type="non-terminal residue" evidence="1">
    <location>
        <position position="83"/>
    </location>
</feature>